<feature type="domain" description="SCP2" evidence="2">
    <location>
        <begin position="47"/>
        <end position="135"/>
    </location>
</feature>
<gene>
    <name evidence="1" type="primary">ubiT</name>
    <name evidence="3" type="ORF">AW09_000909</name>
</gene>
<dbReference type="HAMAP" id="MF_02231">
    <property type="entry name" value="UbiT"/>
    <property type="match status" value="1"/>
</dbReference>
<dbReference type="InterPro" id="IPR016830">
    <property type="entry name" value="UbiT"/>
</dbReference>
<accession>A0A080M9L4</accession>
<proteinExistence type="inferred from homology"/>
<comment type="function">
    <text evidence="1">Required for O(2)-independent ubiquinone (coenzyme Q) biosynthesis. Likely functions as an accessory factor.</text>
</comment>
<dbReference type="AlphaFoldDB" id="A0A080M9L4"/>
<comment type="caution">
    <text evidence="3">The sequence shown here is derived from an EMBL/GenBank/DDBJ whole genome shotgun (WGS) entry which is preliminary data.</text>
</comment>
<organism evidence="3 4">
    <name type="scientific">Candidatus Accumulibacter phosphatis</name>
    <dbReference type="NCBI Taxonomy" id="327160"/>
    <lineage>
        <taxon>Bacteria</taxon>
        <taxon>Pseudomonadati</taxon>
        <taxon>Pseudomonadota</taxon>
        <taxon>Betaproteobacteria</taxon>
        <taxon>Candidatus Accumulibacter</taxon>
    </lineage>
</organism>
<dbReference type="InterPro" id="IPR036527">
    <property type="entry name" value="SCP2_sterol-bd_dom_sf"/>
</dbReference>
<dbReference type="UniPathway" id="UPA00232"/>
<evidence type="ECO:0000256" key="1">
    <source>
        <dbReference type="HAMAP-Rule" id="MF_02231"/>
    </source>
</evidence>
<evidence type="ECO:0000313" key="3">
    <source>
        <dbReference type="EMBL" id="KFB73814.1"/>
    </source>
</evidence>
<evidence type="ECO:0000313" key="4">
    <source>
        <dbReference type="Proteomes" id="UP000020077"/>
    </source>
</evidence>
<keyword evidence="1" id="KW-0831">Ubiquinone biosynthesis</keyword>
<dbReference type="Pfam" id="PF02036">
    <property type="entry name" value="SCP2"/>
    <property type="match status" value="1"/>
</dbReference>
<reference evidence="3 4" key="1">
    <citation type="submission" date="2014-02" db="EMBL/GenBank/DDBJ databases">
        <title>Expanding our view of genomic diversity in Candidatus Accumulibacter clades.</title>
        <authorList>
            <person name="Skennerton C.T."/>
            <person name="Barr J.J."/>
            <person name="Slater F.R."/>
            <person name="Bond P.L."/>
            <person name="Tyson G.W."/>
        </authorList>
    </citation>
    <scope>NUCLEOTIDE SEQUENCE [LARGE SCALE GENOMIC DNA]</scope>
    <source>
        <strain evidence="4">BA-91</strain>
    </source>
</reference>
<name>A0A080M9L4_9PROT</name>
<dbReference type="InterPro" id="IPR003033">
    <property type="entry name" value="SCP2_sterol-bd_dom"/>
</dbReference>
<comment type="similarity">
    <text evidence="1">Belongs to the UbiT family.</text>
</comment>
<dbReference type="EMBL" id="JDVG02000156">
    <property type="protein sequence ID" value="KFB73814.1"/>
    <property type="molecule type" value="Genomic_DNA"/>
</dbReference>
<dbReference type="GO" id="GO:0006744">
    <property type="term" value="P:ubiquinone biosynthetic process"/>
    <property type="evidence" value="ECO:0007669"/>
    <property type="project" value="UniProtKB-UniRule"/>
</dbReference>
<sequence>MNNGFSIPRFRLPILVSAIGAHLPQWPHSLALATALNAAAKLGVLPADNLAQLEGRCFVIEVLDVGGQASFNYYKGIFRPLFKVPEVPDLCFRANLSAFLQLLVRQEDPDTLFFNRELSIVGDTELGLLVKNMLDAIEWPPLPKAPIFRH</sequence>
<dbReference type="SUPFAM" id="SSF55718">
    <property type="entry name" value="SCP-like"/>
    <property type="match status" value="1"/>
</dbReference>
<dbReference type="Proteomes" id="UP000020077">
    <property type="component" value="Unassembled WGS sequence"/>
</dbReference>
<comment type="pathway">
    <text evidence="1">Cofactor biosynthesis; ubiquinone biosynthesis.</text>
</comment>
<evidence type="ECO:0000259" key="2">
    <source>
        <dbReference type="Pfam" id="PF02036"/>
    </source>
</evidence>
<protein>
    <recommendedName>
        <fullName evidence="1">Ubiquinone biosynthesis accessory factor UbiT</fullName>
    </recommendedName>
</protein>